<evidence type="ECO:0000313" key="2">
    <source>
        <dbReference type="EMBL" id="RIA88247.1"/>
    </source>
</evidence>
<feature type="region of interest" description="Disordered" evidence="1">
    <location>
        <begin position="1"/>
        <end position="36"/>
    </location>
</feature>
<proteinExistence type="predicted"/>
<name>A0A397SWS0_9GLOM</name>
<evidence type="ECO:0000313" key="3">
    <source>
        <dbReference type="Proteomes" id="UP000265703"/>
    </source>
</evidence>
<gene>
    <name evidence="2" type="ORF">C1645_826663</name>
</gene>
<dbReference type="OrthoDB" id="2441220at2759"/>
<dbReference type="Proteomes" id="UP000265703">
    <property type="component" value="Unassembled WGS sequence"/>
</dbReference>
<protein>
    <submittedName>
        <fullName evidence="2">Uncharacterized protein</fullName>
    </submittedName>
</protein>
<dbReference type="EMBL" id="QKYT01000273">
    <property type="protein sequence ID" value="RIA88247.1"/>
    <property type="molecule type" value="Genomic_DNA"/>
</dbReference>
<feature type="compositionally biased region" description="Acidic residues" evidence="1">
    <location>
        <begin position="13"/>
        <end position="29"/>
    </location>
</feature>
<dbReference type="AlphaFoldDB" id="A0A397SWS0"/>
<reference evidence="2 3" key="1">
    <citation type="submission" date="2018-06" db="EMBL/GenBank/DDBJ databases">
        <title>Comparative genomics reveals the genomic features of Rhizophagus irregularis, R. cerebriforme, R. diaphanum and Gigaspora rosea, and their symbiotic lifestyle signature.</title>
        <authorList>
            <person name="Morin E."/>
            <person name="San Clemente H."/>
            <person name="Chen E.C.H."/>
            <person name="De La Providencia I."/>
            <person name="Hainaut M."/>
            <person name="Kuo A."/>
            <person name="Kohler A."/>
            <person name="Murat C."/>
            <person name="Tang N."/>
            <person name="Roy S."/>
            <person name="Loubradou J."/>
            <person name="Henrissat B."/>
            <person name="Grigoriev I.V."/>
            <person name="Corradi N."/>
            <person name="Roux C."/>
            <person name="Martin F.M."/>
        </authorList>
    </citation>
    <scope>NUCLEOTIDE SEQUENCE [LARGE SCALE GENOMIC DNA]</scope>
    <source>
        <strain evidence="2 3">DAOM 227022</strain>
    </source>
</reference>
<keyword evidence="3" id="KW-1185">Reference proteome</keyword>
<organism evidence="2 3">
    <name type="scientific">Glomus cerebriforme</name>
    <dbReference type="NCBI Taxonomy" id="658196"/>
    <lineage>
        <taxon>Eukaryota</taxon>
        <taxon>Fungi</taxon>
        <taxon>Fungi incertae sedis</taxon>
        <taxon>Mucoromycota</taxon>
        <taxon>Glomeromycotina</taxon>
        <taxon>Glomeromycetes</taxon>
        <taxon>Glomerales</taxon>
        <taxon>Glomeraceae</taxon>
        <taxon>Glomus</taxon>
    </lineage>
</organism>
<sequence length="210" mass="24322">MNTKEMMMKFNESNDDNDDNDDDNGEETSEINSDGEVIVNQPLNNKQMPHSFGEFAPRTYDKICNYQENNTQKSVCIESAYNFFWNLPNIDIYSAMVPDRMHHLDLDLFCYQINFTCKILRLQHNNGNILVNKIDCRIAAISYFSDLKIFSNELQSITRLTANEYRSLMKVIIFVIDNLYDENNQSLDLTIQISDLHLSIQSGYLSNLSG</sequence>
<comment type="caution">
    <text evidence="2">The sequence shown here is derived from an EMBL/GenBank/DDBJ whole genome shotgun (WGS) entry which is preliminary data.</text>
</comment>
<accession>A0A397SWS0</accession>
<evidence type="ECO:0000256" key="1">
    <source>
        <dbReference type="SAM" id="MobiDB-lite"/>
    </source>
</evidence>